<evidence type="ECO:0000256" key="3">
    <source>
        <dbReference type="ARBA" id="ARBA00010551"/>
    </source>
</evidence>
<dbReference type="GO" id="GO:0006782">
    <property type="term" value="P:protoporphyrinogen IX biosynthetic process"/>
    <property type="evidence" value="ECO:0007669"/>
    <property type="project" value="UniProtKB-UniRule"/>
</dbReference>
<comment type="cofactor">
    <cofactor evidence="11">
        <name>FAD</name>
        <dbReference type="ChEBI" id="CHEBI:57692"/>
    </cofactor>
    <text evidence="11">Binds 1 FAD per subunit.</text>
</comment>
<evidence type="ECO:0000256" key="5">
    <source>
        <dbReference type="ARBA" id="ARBA00022630"/>
    </source>
</evidence>
<dbReference type="PANTHER" id="PTHR42923">
    <property type="entry name" value="PROTOPORPHYRINOGEN OXIDASE"/>
    <property type="match status" value="1"/>
</dbReference>
<evidence type="ECO:0000256" key="9">
    <source>
        <dbReference type="ARBA" id="ARBA00023244"/>
    </source>
</evidence>
<evidence type="ECO:0000256" key="11">
    <source>
        <dbReference type="RuleBase" id="RU367069"/>
    </source>
</evidence>
<dbReference type="SUPFAM" id="SSF51905">
    <property type="entry name" value="FAD/NAD(P)-binding domain"/>
    <property type="match status" value="1"/>
</dbReference>
<keyword evidence="8 11" id="KW-0350">Heme biosynthesis</keyword>
<protein>
    <recommendedName>
        <fullName evidence="4 11">Protoporphyrinogen oxidase</fullName>
        <ecNumber evidence="4 11">1.3.3.4</ecNumber>
    </recommendedName>
</protein>
<evidence type="ECO:0000256" key="4">
    <source>
        <dbReference type="ARBA" id="ARBA00012867"/>
    </source>
</evidence>
<dbReference type="Gene3D" id="3.50.50.60">
    <property type="entry name" value="FAD/NAD(P)-binding domain"/>
    <property type="match status" value="1"/>
</dbReference>
<gene>
    <name evidence="13" type="ORF">BJ322DRAFT_622047</name>
</gene>
<comment type="caution">
    <text evidence="13">The sequence shown here is derived from an EMBL/GenBank/DDBJ whole genome shotgun (WGS) entry which is preliminary data.</text>
</comment>
<evidence type="ECO:0000313" key="13">
    <source>
        <dbReference type="EMBL" id="KAF9788291.1"/>
    </source>
</evidence>
<evidence type="ECO:0000256" key="6">
    <source>
        <dbReference type="ARBA" id="ARBA00022827"/>
    </source>
</evidence>
<comment type="subcellular location">
    <subcellularLocation>
        <location evidence="11">Mitochondrion inner membrane</location>
    </subcellularLocation>
</comment>
<dbReference type="Proteomes" id="UP000736335">
    <property type="component" value="Unassembled WGS sequence"/>
</dbReference>
<proteinExistence type="inferred from homology"/>
<dbReference type="InterPro" id="IPR036188">
    <property type="entry name" value="FAD/NAD-bd_sf"/>
</dbReference>
<comment type="function">
    <text evidence="1 11">Catalyzes the 6-electron oxidation of protoporphyrinogen-IX to form protoporphyrin-IX.</text>
</comment>
<keyword evidence="5 11" id="KW-0285">Flavoprotein</keyword>
<comment type="similarity">
    <text evidence="3 11">Belongs to the protoporphyrinogen/coproporphyrinogen oxidase family. Protoporphyrinogen oxidase subfamily.</text>
</comment>
<reference evidence="13" key="1">
    <citation type="journal article" date="2020" name="Nat. Commun.">
        <title>Large-scale genome sequencing of mycorrhizal fungi provides insights into the early evolution of symbiotic traits.</title>
        <authorList>
            <person name="Miyauchi S."/>
            <person name="Kiss E."/>
            <person name="Kuo A."/>
            <person name="Drula E."/>
            <person name="Kohler A."/>
            <person name="Sanchez-Garcia M."/>
            <person name="Morin E."/>
            <person name="Andreopoulos B."/>
            <person name="Barry K.W."/>
            <person name="Bonito G."/>
            <person name="Buee M."/>
            <person name="Carver A."/>
            <person name="Chen C."/>
            <person name="Cichocki N."/>
            <person name="Clum A."/>
            <person name="Culley D."/>
            <person name="Crous P.W."/>
            <person name="Fauchery L."/>
            <person name="Girlanda M."/>
            <person name="Hayes R.D."/>
            <person name="Keri Z."/>
            <person name="LaButti K."/>
            <person name="Lipzen A."/>
            <person name="Lombard V."/>
            <person name="Magnuson J."/>
            <person name="Maillard F."/>
            <person name="Murat C."/>
            <person name="Nolan M."/>
            <person name="Ohm R.A."/>
            <person name="Pangilinan J."/>
            <person name="Pereira M.F."/>
            <person name="Perotto S."/>
            <person name="Peter M."/>
            <person name="Pfister S."/>
            <person name="Riley R."/>
            <person name="Sitrit Y."/>
            <person name="Stielow J.B."/>
            <person name="Szollosi G."/>
            <person name="Zifcakova L."/>
            <person name="Stursova M."/>
            <person name="Spatafora J.W."/>
            <person name="Tedersoo L."/>
            <person name="Vaario L.M."/>
            <person name="Yamada A."/>
            <person name="Yan M."/>
            <person name="Wang P."/>
            <person name="Xu J."/>
            <person name="Bruns T."/>
            <person name="Baldrian P."/>
            <person name="Vilgalys R."/>
            <person name="Dunand C."/>
            <person name="Henrissat B."/>
            <person name="Grigoriev I.V."/>
            <person name="Hibbett D."/>
            <person name="Nagy L.G."/>
            <person name="Martin F.M."/>
        </authorList>
    </citation>
    <scope>NUCLEOTIDE SEQUENCE</scope>
    <source>
        <strain evidence="13">UH-Tt-Lm1</strain>
    </source>
</reference>
<dbReference type="GO" id="GO:0005743">
    <property type="term" value="C:mitochondrial inner membrane"/>
    <property type="evidence" value="ECO:0007669"/>
    <property type="project" value="UniProtKB-SubCell"/>
</dbReference>
<dbReference type="AlphaFoldDB" id="A0A9P6HKN8"/>
<dbReference type="InterPro" id="IPR002937">
    <property type="entry name" value="Amino_oxidase"/>
</dbReference>
<dbReference type="PANTHER" id="PTHR42923:SF3">
    <property type="entry name" value="PROTOPORPHYRINOGEN OXIDASE"/>
    <property type="match status" value="1"/>
</dbReference>
<evidence type="ECO:0000256" key="10">
    <source>
        <dbReference type="ARBA" id="ARBA00047554"/>
    </source>
</evidence>
<organism evidence="13 14">
    <name type="scientific">Thelephora terrestris</name>
    <dbReference type="NCBI Taxonomy" id="56493"/>
    <lineage>
        <taxon>Eukaryota</taxon>
        <taxon>Fungi</taxon>
        <taxon>Dikarya</taxon>
        <taxon>Basidiomycota</taxon>
        <taxon>Agaricomycotina</taxon>
        <taxon>Agaricomycetes</taxon>
        <taxon>Thelephorales</taxon>
        <taxon>Thelephoraceae</taxon>
        <taxon>Thelephora</taxon>
    </lineage>
</organism>
<evidence type="ECO:0000256" key="8">
    <source>
        <dbReference type="ARBA" id="ARBA00023133"/>
    </source>
</evidence>
<dbReference type="InterPro" id="IPR050464">
    <property type="entry name" value="Zeta_carotene_desat/Oxidored"/>
</dbReference>
<evidence type="ECO:0000256" key="7">
    <source>
        <dbReference type="ARBA" id="ARBA00023002"/>
    </source>
</evidence>
<comment type="catalytic activity">
    <reaction evidence="10 11">
        <text>protoporphyrinogen IX + 3 O2 = protoporphyrin IX + 3 H2O2</text>
        <dbReference type="Rhea" id="RHEA:25576"/>
        <dbReference type="ChEBI" id="CHEBI:15379"/>
        <dbReference type="ChEBI" id="CHEBI:16240"/>
        <dbReference type="ChEBI" id="CHEBI:57306"/>
        <dbReference type="ChEBI" id="CHEBI:57307"/>
        <dbReference type="EC" id="1.3.3.4"/>
    </reaction>
</comment>
<dbReference type="Pfam" id="PF01593">
    <property type="entry name" value="Amino_oxidase"/>
    <property type="match status" value="1"/>
</dbReference>
<evidence type="ECO:0000256" key="1">
    <source>
        <dbReference type="ARBA" id="ARBA00002600"/>
    </source>
</evidence>
<accession>A0A9P6HKN8</accession>
<dbReference type="OrthoDB" id="438553at2759"/>
<keyword evidence="7 11" id="KW-0560">Oxidoreductase</keyword>
<name>A0A9P6HKN8_9AGAM</name>
<dbReference type="NCBIfam" id="TIGR00562">
    <property type="entry name" value="proto_IX_ox"/>
    <property type="match status" value="1"/>
</dbReference>
<dbReference type="SUPFAM" id="SSF54373">
    <property type="entry name" value="FAD-linked reductases, C-terminal domain"/>
    <property type="match status" value="1"/>
</dbReference>
<comment type="pathway">
    <text evidence="2 11">Porphyrin-containing compound metabolism; protoporphyrin-IX biosynthesis; protoporphyrin-IX from protoporphyrinogen-IX: step 1/1.</text>
</comment>
<dbReference type="EC" id="1.3.3.4" evidence="4 11"/>
<reference evidence="13" key="2">
    <citation type="submission" date="2020-11" db="EMBL/GenBank/DDBJ databases">
        <authorList>
            <consortium name="DOE Joint Genome Institute"/>
            <person name="Kuo A."/>
            <person name="Miyauchi S."/>
            <person name="Kiss E."/>
            <person name="Drula E."/>
            <person name="Kohler A."/>
            <person name="Sanchez-Garcia M."/>
            <person name="Andreopoulos B."/>
            <person name="Barry K.W."/>
            <person name="Bonito G."/>
            <person name="Buee M."/>
            <person name="Carver A."/>
            <person name="Chen C."/>
            <person name="Cichocki N."/>
            <person name="Clum A."/>
            <person name="Culley D."/>
            <person name="Crous P.W."/>
            <person name="Fauchery L."/>
            <person name="Girlanda M."/>
            <person name="Hayes R."/>
            <person name="Keri Z."/>
            <person name="Labutti K."/>
            <person name="Lipzen A."/>
            <person name="Lombard V."/>
            <person name="Magnuson J."/>
            <person name="Maillard F."/>
            <person name="Morin E."/>
            <person name="Murat C."/>
            <person name="Nolan M."/>
            <person name="Ohm R."/>
            <person name="Pangilinan J."/>
            <person name="Pereira M."/>
            <person name="Perotto S."/>
            <person name="Peter M."/>
            <person name="Riley R."/>
            <person name="Sitrit Y."/>
            <person name="Stielow B."/>
            <person name="Szollosi G."/>
            <person name="Zifcakova L."/>
            <person name="Stursova M."/>
            <person name="Spatafora J.W."/>
            <person name="Tedersoo L."/>
            <person name="Vaario L.-M."/>
            <person name="Yamada A."/>
            <person name="Yan M."/>
            <person name="Wang P."/>
            <person name="Xu J."/>
            <person name="Bruns T."/>
            <person name="Baldrian P."/>
            <person name="Vilgalys R."/>
            <person name="Henrissat B."/>
            <person name="Grigoriev I.V."/>
            <person name="Hibbett D."/>
            <person name="Nagy L.G."/>
            <person name="Martin F.M."/>
        </authorList>
    </citation>
    <scope>NUCLEOTIDE SEQUENCE</scope>
    <source>
        <strain evidence="13">UH-Tt-Lm1</strain>
    </source>
</reference>
<evidence type="ECO:0000313" key="14">
    <source>
        <dbReference type="Proteomes" id="UP000736335"/>
    </source>
</evidence>
<keyword evidence="9 11" id="KW-0627">Porphyrin biosynthesis</keyword>
<feature type="domain" description="Amine oxidase" evidence="12">
    <location>
        <begin position="54"/>
        <end position="535"/>
    </location>
</feature>
<dbReference type="InterPro" id="IPR004572">
    <property type="entry name" value="Protoporphyrinogen_oxidase"/>
</dbReference>
<evidence type="ECO:0000256" key="2">
    <source>
        <dbReference type="ARBA" id="ARBA00005073"/>
    </source>
</evidence>
<dbReference type="GO" id="GO:0004729">
    <property type="term" value="F:oxygen-dependent protoporphyrinogen oxidase activity"/>
    <property type="evidence" value="ECO:0007669"/>
    <property type="project" value="UniProtKB-UniRule"/>
</dbReference>
<keyword evidence="6 11" id="KW-0274">FAD</keyword>
<sequence length="537" mass="58018">MQSLSEHLRSTNAIRFFRVPKRCPSVVSYQRNATTSANRTTPEEPHIAVLGGGITGLSAAFHLARKFPTTKITIVEGSNHVGGWLDSHRVNVGGGTVLLEKGPRTLRSSSKATLELIHLLGLEKELLVVANSEPAAKTRFLHLSGSSRGLSPLPSPSSLLSLITSPVSGQIFKGVQHDFWTAYNRPNTEDESVDAFFTRRFGPDFARVFASALVHGIYATDSRKLSLRAAYPMLWHAEAYGGGSVVWGALKPKPKRPVDNSPSYQLGGLLPQLMKDAAVYSFKDGLSTLPNAIVEHLKSRGNVEIKTGDPISSINLGRPFKVTTKSGSMISPTHIISALPVKQLAAALRAAHTEQNRALLSLASARSPESSTIHVTNLIFPPAERPLNPLGFGYLVPRPVEGYETEENSQGILGAIFDTVSMGKQDTADGYTKMGIISGGPYRSAHTKPNVDLLLKDLRTSLGSRYELPDPIYSSTTECKECIPLFEPGHLKWVEKLKGTLKNYGENKVQIIGAGVGGVSIPDCIEQGRSSSVEITL</sequence>
<dbReference type="EMBL" id="WIUZ02000004">
    <property type="protein sequence ID" value="KAF9788291.1"/>
    <property type="molecule type" value="Genomic_DNA"/>
</dbReference>
<evidence type="ECO:0000259" key="12">
    <source>
        <dbReference type="Pfam" id="PF01593"/>
    </source>
</evidence>
<keyword evidence="14" id="KW-1185">Reference proteome</keyword>